<evidence type="ECO:0000313" key="3">
    <source>
        <dbReference type="Proteomes" id="UP001230504"/>
    </source>
</evidence>
<dbReference type="RefSeq" id="XP_060417608.1">
    <property type="nucleotide sequence ID" value="XM_060557101.1"/>
</dbReference>
<evidence type="ECO:0000256" key="1">
    <source>
        <dbReference type="SAM" id="MobiDB-lite"/>
    </source>
</evidence>
<feature type="region of interest" description="Disordered" evidence="1">
    <location>
        <begin position="31"/>
        <end position="56"/>
    </location>
</feature>
<evidence type="ECO:0000313" key="2">
    <source>
        <dbReference type="EMBL" id="KAK1596755.1"/>
    </source>
</evidence>
<reference evidence="2" key="1">
    <citation type="submission" date="2021-06" db="EMBL/GenBank/DDBJ databases">
        <title>Comparative genomics, transcriptomics and evolutionary studies reveal genomic signatures of adaptation to plant cell wall in hemibiotrophic fungi.</title>
        <authorList>
            <consortium name="DOE Joint Genome Institute"/>
            <person name="Baroncelli R."/>
            <person name="Diaz J.F."/>
            <person name="Benocci T."/>
            <person name="Peng M."/>
            <person name="Battaglia E."/>
            <person name="Haridas S."/>
            <person name="Andreopoulos W."/>
            <person name="Labutti K."/>
            <person name="Pangilinan J."/>
            <person name="Floch G.L."/>
            <person name="Makela M.R."/>
            <person name="Henrissat B."/>
            <person name="Grigoriev I.V."/>
            <person name="Crouch J.A."/>
            <person name="De Vries R.P."/>
            <person name="Sukno S.A."/>
            <person name="Thon M.R."/>
        </authorList>
    </citation>
    <scope>NUCLEOTIDE SEQUENCE</scope>
    <source>
        <strain evidence="2">CBS 125086</strain>
    </source>
</reference>
<dbReference type="AlphaFoldDB" id="A0AAD8Q6Q0"/>
<sequence length="56" mass="6448">MSSTVNHAFGSDEQLFHLFQRTKKHFLIETTNMGKRGAGSQKERQKARQERGGEKK</sequence>
<accession>A0AAD8Q6Q0</accession>
<organism evidence="2 3">
    <name type="scientific">Colletotrichum navitas</name>
    <dbReference type="NCBI Taxonomy" id="681940"/>
    <lineage>
        <taxon>Eukaryota</taxon>
        <taxon>Fungi</taxon>
        <taxon>Dikarya</taxon>
        <taxon>Ascomycota</taxon>
        <taxon>Pezizomycotina</taxon>
        <taxon>Sordariomycetes</taxon>
        <taxon>Hypocreomycetidae</taxon>
        <taxon>Glomerellales</taxon>
        <taxon>Glomerellaceae</taxon>
        <taxon>Colletotrichum</taxon>
        <taxon>Colletotrichum graminicola species complex</taxon>
    </lineage>
</organism>
<dbReference type="EMBL" id="JAHLJV010000011">
    <property type="protein sequence ID" value="KAK1596755.1"/>
    <property type="molecule type" value="Genomic_DNA"/>
</dbReference>
<protein>
    <submittedName>
        <fullName evidence="2">Uncharacterized protein</fullName>
    </submittedName>
</protein>
<proteinExistence type="predicted"/>
<name>A0AAD8Q6Q0_9PEZI</name>
<keyword evidence="3" id="KW-1185">Reference proteome</keyword>
<comment type="caution">
    <text evidence="2">The sequence shown here is derived from an EMBL/GenBank/DDBJ whole genome shotgun (WGS) entry which is preliminary data.</text>
</comment>
<dbReference type="Proteomes" id="UP001230504">
    <property type="component" value="Unassembled WGS sequence"/>
</dbReference>
<gene>
    <name evidence="2" type="ORF">LY79DRAFT_544085</name>
</gene>
<feature type="compositionally biased region" description="Basic and acidic residues" evidence="1">
    <location>
        <begin position="41"/>
        <end position="56"/>
    </location>
</feature>
<dbReference type="GeneID" id="85441341"/>